<dbReference type="AlphaFoldDB" id="A0A9P6FQU2"/>
<evidence type="ECO:0000259" key="2">
    <source>
        <dbReference type="Pfam" id="PF09995"/>
    </source>
</evidence>
<proteinExistence type="predicted"/>
<dbReference type="OrthoDB" id="6361347at2759"/>
<evidence type="ECO:0000313" key="3">
    <source>
        <dbReference type="EMBL" id="KAF9579952.1"/>
    </source>
</evidence>
<organism evidence="3 4">
    <name type="scientific">Lunasporangiospora selenospora</name>
    <dbReference type="NCBI Taxonomy" id="979761"/>
    <lineage>
        <taxon>Eukaryota</taxon>
        <taxon>Fungi</taxon>
        <taxon>Fungi incertae sedis</taxon>
        <taxon>Mucoromycota</taxon>
        <taxon>Mortierellomycotina</taxon>
        <taxon>Mortierellomycetes</taxon>
        <taxon>Mortierellales</taxon>
        <taxon>Mortierellaceae</taxon>
        <taxon>Lunasporangiospora</taxon>
    </lineage>
</organism>
<dbReference type="InterPro" id="IPR018713">
    <property type="entry name" value="MPAB/Lcp_cat_dom"/>
</dbReference>
<name>A0A9P6FQU2_9FUNG</name>
<dbReference type="EMBL" id="JAABOA010002375">
    <property type="protein sequence ID" value="KAF9579952.1"/>
    <property type="molecule type" value="Genomic_DNA"/>
</dbReference>
<dbReference type="Proteomes" id="UP000780801">
    <property type="component" value="Unassembled WGS sequence"/>
</dbReference>
<accession>A0A9P6FQU2</accession>
<dbReference type="PANTHER" id="PTHR37539:SF1">
    <property type="entry name" value="ER-BOUND OXYGENASE MPAB_MPAB'_RUBBER OXYGENASE CATALYTIC DOMAIN-CONTAINING PROTEIN"/>
    <property type="match status" value="1"/>
</dbReference>
<dbReference type="InterPro" id="IPR037473">
    <property type="entry name" value="Lcp-like"/>
</dbReference>
<feature type="transmembrane region" description="Helical" evidence="1">
    <location>
        <begin position="125"/>
        <end position="144"/>
    </location>
</feature>
<sequence length="469" mass="53310">MPCPAGFTFGSGPARTPTAVQTETAKPGDKYESVGYNITWTQNHFPASKLEPLRQIGDDIADQTLEALQVKPGKDIYSAFIAYTARPVDEQVSAAPRTLLQQLNFVPEWLDMDQVRRGQAVYRKYCLFIILVLLHSSLIGGYAIPEISKILNSTGYLAGKKTRQRLFETFQFFVDTIHSVESLQPMSGAAWESIVRIRLLHSGVRTRLTKMSKSHSKVYSVEKYGVPINQEDLLGTLFAFTTAIWRGMESRLGLVMEKQERDDYMHLWRYVGYLMGIDDVLGATVSSTMADAAIDSIVLHLASPDEKSGRMLTSTLFNLSAFPESRWGFLLQFGLPDLHTLHMALAEVLLGAKFWKESHLPVSRFPYTFLRRLIIALLFMDLWFVRRSSWWLRNRYIAVDAAQRWLINIILDKRTVFELRELPKEDSDEHSQVHSLIQNKASWSKLVLVATVSVGAALVFNHRAFSLVW</sequence>
<dbReference type="Pfam" id="PF09995">
    <property type="entry name" value="MPAB_Lcp_cat"/>
    <property type="match status" value="1"/>
</dbReference>
<comment type="caution">
    <text evidence="3">The sequence shown here is derived from an EMBL/GenBank/DDBJ whole genome shotgun (WGS) entry which is preliminary data.</text>
</comment>
<feature type="domain" description="ER-bound oxygenase mpaB/mpaB'/Rubber oxygenase catalytic" evidence="2">
    <location>
        <begin position="161"/>
        <end position="362"/>
    </location>
</feature>
<protein>
    <recommendedName>
        <fullName evidence="2">ER-bound oxygenase mpaB/mpaB'/Rubber oxygenase catalytic domain-containing protein</fullName>
    </recommendedName>
</protein>
<evidence type="ECO:0000313" key="4">
    <source>
        <dbReference type="Proteomes" id="UP000780801"/>
    </source>
</evidence>
<keyword evidence="4" id="KW-1185">Reference proteome</keyword>
<evidence type="ECO:0000256" key="1">
    <source>
        <dbReference type="SAM" id="Phobius"/>
    </source>
</evidence>
<gene>
    <name evidence="3" type="ORF">BGW38_003582</name>
</gene>
<reference evidence="3" key="1">
    <citation type="journal article" date="2020" name="Fungal Divers.">
        <title>Resolving the Mortierellaceae phylogeny through synthesis of multi-gene phylogenetics and phylogenomics.</title>
        <authorList>
            <person name="Vandepol N."/>
            <person name="Liber J."/>
            <person name="Desiro A."/>
            <person name="Na H."/>
            <person name="Kennedy M."/>
            <person name="Barry K."/>
            <person name="Grigoriev I.V."/>
            <person name="Miller A.N."/>
            <person name="O'Donnell K."/>
            <person name="Stajich J.E."/>
            <person name="Bonito G."/>
        </authorList>
    </citation>
    <scope>NUCLEOTIDE SEQUENCE</scope>
    <source>
        <strain evidence="3">KOD1015</strain>
    </source>
</reference>
<keyword evidence="1" id="KW-1133">Transmembrane helix</keyword>
<keyword evidence="1" id="KW-0472">Membrane</keyword>
<dbReference type="PANTHER" id="PTHR37539">
    <property type="entry name" value="SECRETED PROTEIN-RELATED"/>
    <property type="match status" value="1"/>
</dbReference>
<keyword evidence="1" id="KW-0812">Transmembrane</keyword>
<dbReference type="GO" id="GO:0016491">
    <property type="term" value="F:oxidoreductase activity"/>
    <property type="evidence" value="ECO:0007669"/>
    <property type="project" value="InterPro"/>
</dbReference>